<reference evidence="2 3" key="1">
    <citation type="submission" date="2017-08" db="EMBL/GenBank/DDBJ databases">
        <title>Infants hospitalized years apart are colonized by the same room-sourced microbial strains.</title>
        <authorList>
            <person name="Brooks B."/>
            <person name="Olm M.R."/>
            <person name="Firek B.A."/>
            <person name="Baker R."/>
            <person name="Thomas B.C."/>
            <person name="Morowitz M.J."/>
            <person name="Banfield J.F."/>
        </authorList>
    </citation>
    <scope>NUCLEOTIDE SEQUENCE [LARGE SCALE GENOMIC DNA]</scope>
    <source>
        <strain evidence="2">S2_012_000_R2_81</strain>
    </source>
</reference>
<comment type="caution">
    <text evidence="2">The sequence shown here is derived from an EMBL/GenBank/DDBJ whole genome shotgun (WGS) entry which is preliminary data.</text>
</comment>
<gene>
    <name evidence="2" type="ORF">DI603_09125</name>
</gene>
<keyword evidence="1" id="KW-0732">Signal</keyword>
<dbReference type="EMBL" id="QFOD01000007">
    <property type="protein sequence ID" value="PZP32835.1"/>
    <property type="molecule type" value="Genomic_DNA"/>
</dbReference>
<sequence length="289" mass="32045">MLALPLLIALSLLAPVASQAQELPRLHWVITDAPPSVITDGPLQGEGYVQKLLSELLVPGLPDWRHEVQVGSGLRILRDLASRPNACTPYMTRTPARAAQFHLSRPWIRYLPVGVVMRRDAPGRPSAGTPLSLADYLASTARPRVAVVAGRSYTPALDAVLARTPAQVHGLPLTRATRSVLAMIVSRRDVDATLVGDLELSYFERLHPEWRNQLVWLPLKEQPSEPLMGAVGCARTAEGRRIIRAVNKLLEQPRVLADAQRYYEHWLPPASLERLRRERMEAPAPTSPH</sequence>
<protein>
    <recommendedName>
        <fullName evidence="4">Solute-binding protein family 3/N-terminal domain-containing protein</fullName>
    </recommendedName>
</protein>
<evidence type="ECO:0008006" key="4">
    <source>
        <dbReference type="Google" id="ProtNLM"/>
    </source>
</evidence>
<dbReference type="SUPFAM" id="SSF53850">
    <property type="entry name" value="Periplasmic binding protein-like II"/>
    <property type="match status" value="1"/>
</dbReference>
<name>A0A2W5DLU4_9BURK</name>
<feature type="chain" id="PRO_5016176618" description="Solute-binding protein family 3/N-terminal domain-containing protein" evidence="1">
    <location>
        <begin position="21"/>
        <end position="289"/>
    </location>
</feature>
<feature type="signal peptide" evidence="1">
    <location>
        <begin position="1"/>
        <end position="20"/>
    </location>
</feature>
<evidence type="ECO:0000313" key="2">
    <source>
        <dbReference type="EMBL" id="PZP32835.1"/>
    </source>
</evidence>
<organism evidence="2 3">
    <name type="scientific">Roseateles depolymerans</name>
    <dbReference type="NCBI Taxonomy" id="76731"/>
    <lineage>
        <taxon>Bacteria</taxon>
        <taxon>Pseudomonadati</taxon>
        <taxon>Pseudomonadota</taxon>
        <taxon>Betaproteobacteria</taxon>
        <taxon>Burkholderiales</taxon>
        <taxon>Sphaerotilaceae</taxon>
        <taxon>Roseateles</taxon>
    </lineage>
</organism>
<evidence type="ECO:0000256" key="1">
    <source>
        <dbReference type="SAM" id="SignalP"/>
    </source>
</evidence>
<evidence type="ECO:0000313" key="3">
    <source>
        <dbReference type="Proteomes" id="UP000249633"/>
    </source>
</evidence>
<dbReference type="AlphaFoldDB" id="A0A2W5DLU4"/>
<accession>A0A2W5DLU4</accession>
<proteinExistence type="predicted"/>
<dbReference type="Proteomes" id="UP000249633">
    <property type="component" value="Unassembled WGS sequence"/>
</dbReference>